<dbReference type="InterPro" id="IPR035093">
    <property type="entry name" value="RelE/ParE_toxin_dom_sf"/>
</dbReference>
<dbReference type="Pfam" id="PF05016">
    <property type="entry name" value="ParE_toxin"/>
    <property type="match status" value="1"/>
</dbReference>
<name>A0A975BMI0_9BACT</name>
<evidence type="ECO:0000313" key="2">
    <source>
        <dbReference type="EMBL" id="QTA88267.1"/>
    </source>
</evidence>
<keyword evidence="3" id="KW-1185">Reference proteome</keyword>
<dbReference type="KEGG" id="dmm:dnm_043090"/>
<dbReference type="EMBL" id="CP061800">
    <property type="protein sequence ID" value="QTA88267.1"/>
    <property type="molecule type" value="Genomic_DNA"/>
</dbReference>
<organism evidence="2 3">
    <name type="scientific">Desulfonema magnum</name>
    <dbReference type="NCBI Taxonomy" id="45655"/>
    <lineage>
        <taxon>Bacteria</taxon>
        <taxon>Pseudomonadati</taxon>
        <taxon>Thermodesulfobacteriota</taxon>
        <taxon>Desulfobacteria</taxon>
        <taxon>Desulfobacterales</taxon>
        <taxon>Desulfococcaceae</taxon>
        <taxon>Desulfonema</taxon>
    </lineage>
</organism>
<reference evidence="2" key="1">
    <citation type="journal article" date="2021" name="Microb. Physiol.">
        <title>Proteogenomic Insights into the Physiology of Marine, Sulfate-Reducing, Filamentous Desulfonema limicola and Desulfonema magnum.</title>
        <authorList>
            <person name="Schnaars V."/>
            <person name="Wohlbrand L."/>
            <person name="Scheve S."/>
            <person name="Hinrichs C."/>
            <person name="Reinhardt R."/>
            <person name="Rabus R."/>
        </authorList>
    </citation>
    <scope>NUCLEOTIDE SEQUENCE</scope>
    <source>
        <strain evidence="2">4be13</strain>
    </source>
</reference>
<dbReference type="RefSeq" id="WP_207683106.1">
    <property type="nucleotide sequence ID" value="NZ_CP061800.1"/>
</dbReference>
<sequence>MSYRIEVSPEVRKEIRSLPGYVRTQARQLIRELGIHPRPDRAKELHGKPDIYRIWLAGRWRIAYEIDDEMKRLRILRVRKKEKTDYESL</sequence>
<dbReference type="InterPro" id="IPR007712">
    <property type="entry name" value="RelE/ParE_toxin"/>
</dbReference>
<dbReference type="SUPFAM" id="SSF143011">
    <property type="entry name" value="RelE-like"/>
    <property type="match status" value="1"/>
</dbReference>
<gene>
    <name evidence="2" type="ORF">dnm_043090</name>
</gene>
<protein>
    <submittedName>
        <fullName evidence="2">Toxin-antitoxin system, toxin component, RelE/ParE-like</fullName>
    </submittedName>
</protein>
<dbReference type="Proteomes" id="UP000663722">
    <property type="component" value="Chromosome"/>
</dbReference>
<dbReference type="AlphaFoldDB" id="A0A975BMI0"/>
<proteinExistence type="predicted"/>
<evidence type="ECO:0000313" key="3">
    <source>
        <dbReference type="Proteomes" id="UP000663722"/>
    </source>
</evidence>
<dbReference type="Gene3D" id="3.30.2310.20">
    <property type="entry name" value="RelE-like"/>
    <property type="match status" value="1"/>
</dbReference>
<accession>A0A975BMI0</accession>
<keyword evidence="1" id="KW-1277">Toxin-antitoxin system</keyword>
<evidence type="ECO:0000256" key="1">
    <source>
        <dbReference type="ARBA" id="ARBA00022649"/>
    </source>
</evidence>